<evidence type="ECO:0000313" key="1">
    <source>
        <dbReference type="EMBL" id="GBO14900.1"/>
    </source>
</evidence>
<keyword evidence="2" id="KW-1185">Reference proteome</keyword>
<proteinExistence type="predicted"/>
<evidence type="ECO:0000313" key="2">
    <source>
        <dbReference type="Proteomes" id="UP000499080"/>
    </source>
</evidence>
<comment type="caution">
    <text evidence="1">The sequence shown here is derived from an EMBL/GenBank/DDBJ whole genome shotgun (WGS) entry which is preliminary data.</text>
</comment>
<dbReference type="EMBL" id="BGPR01039000">
    <property type="protein sequence ID" value="GBO14900.1"/>
    <property type="molecule type" value="Genomic_DNA"/>
</dbReference>
<organism evidence="1 2">
    <name type="scientific">Araneus ventricosus</name>
    <name type="common">Orbweaver spider</name>
    <name type="synonym">Epeira ventricosa</name>
    <dbReference type="NCBI Taxonomy" id="182803"/>
    <lineage>
        <taxon>Eukaryota</taxon>
        <taxon>Metazoa</taxon>
        <taxon>Ecdysozoa</taxon>
        <taxon>Arthropoda</taxon>
        <taxon>Chelicerata</taxon>
        <taxon>Arachnida</taxon>
        <taxon>Araneae</taxon>
        <taxon>Araneomorphae</taxon>
        <taxon>Entelegynae</taxon>
        <taxon>Araneoidea</taxon>
        <taxon>Araneidae</taxon>
        <taxon>Araneus</taxon>
    </lineage>
</organism>
<accession>A0A4Y2UTL2</accession>
<sequence>MDTEAVNVYAVIPKRRRSHQNYFTSEWIQKQSMSMQLYQRGGGSHQNYFTSEWIQSSQCLCSYTKEEEVTSEIILCIRMDTRTVNVYIQKREEVTSELFYIRMDLQKR</sequence>
<dbReference type="AlphaFoldDB" id="A0A4Y2UTL2"/>
<reference evidence="1 2" key="1">
    <citation type="journal article" date="2019" name="Sci. Rep.">
        <title>Orb-weaving spider Araneus ventricosus genome elucidates the spidroin gene catalogue.</title>
        <authorList>
            <person name="Kono N."/>
            <person name="Nakamura H."/>
            <person name="Ohtoshi R."/>
            <person name="Moran D.A.P."/>
            <person name="Shinohara A."/>
            <person name="Yoshida Y."/>
            <person name="Fujiwara M."/>
            <person name="Mori M."/>
            <person name="Tomita M."/>
            <person name="Arakawa K."/>
        </authorList>
    </citation>
    <scope>NUCLEOTIDE SEQUENCE [LARGE SCALE GENOMIC DNA]</scope>
</reference>
<dbReference type="Proteomes" id="UP000499080">
    <property type="component" value="Unassembled WGS sequence"/>
</dbReference>
<name>A0A4Y2UTL2_ARAVE</name>
<protein>
    <submittedName>
        <fullName evidence="1">Uncharacterized protein</fullName>
    </submittedName>
</protein>
<gene>
    <name evidence="1" type="ORF">AVEN_10345_1</name>
</gene>